<dbReference type="GO" id="GO:0003700">
    <property type="term" value="F:DNA-binding transcription factor activity"/>
    <property type="evidence" value="ECO:0007669"/>
    <property type="project" value="InterPro"/>
</dbReference>
<dbReference type="InterPro" id="IPR011711">
    <property type="entry name" value="GntR_C"/>
</dbReference>
<gene>
    <name evidence="6" type="ORF">A3K87_19230</name>
</gene>
<sequence>MNAKESQTTQPQAAAPVSAARFQVIRSARAFEEIAQQIRTELAQGRLKVGTRLPSERALSEQFGVSRNTLREALRSLEHAGLIRLQKGATGGAFISGRSGDAIATGLMDMYHMGAIQPEQLTEARIWLESILVREACARATPADIEALSSNIDAAEEATRNDDFPARAATNLEFHRILARMTGNPIMVIVMNGVLNVLAEFIGQVGHYENAYVLPSRRRFLKHLAARDSDAAVAEMESILKRLQRSYLSKIEGGDAQEAEAAPAAAKTRAKPAAKSTAKPASKPAAKPAAKTPR</sequence>
<reference evidence="6 7" key="1">
    <citation type="submission" date="2016-03" db="EMBL/GenBank/DDBJ databases">
        <title>Genome sequence of Variovorax paradoxus KB5.</title>
        <authorList>
            <person name="Jeong H."/>
            <person name="Hong C.E."/>
            <person name="Jo S.H."/>
            <person name="Park J.M."/>
        </authorList>
    </citation>
    <scope>NUCLEOTIDE SEQUENCE [LARGE SCALE GENOMIC DNA]</scope>
    <source>
        <strain evidence="6 7">KB5</strain>
    </source>
</reference>
<dbReference type="RefSeq" id="WP_081268893.1">
    <property type="nucleotide sequence ID" value="NZ_LVHG01000053.1"/>
</dbReference>
<keyword evidence="2" id="KW-0238">DNA-binding</keyword>
<evidence type="ECO:0000256" key="2">
    <source>
        <dbReference type="ARBA" id="ARBA00023125"/>
    </source>
</evidence>
<dbReference type="GO" id="GO:0003677">
    <property type="term" value="F:DNA binding"/>
    <property type="evidence" value="ECO:0007669"/>
    <property type="project" value="UniProtKB-KW"/>
</dbReference>
<dbReference type="InterPro" id="IPR036390">
    <property type="entry name" value="WH_DNA-bd_sf"/>
</dbReference>
<dbReference type="PANTHER" id="PTHR43537">
    <property type="entry name" value="TRANSCRIPTIONAL REGULATOR, GNTR FAMILY"/>
    <property type="match status" value="1"/>
</dbReference>
<dbReference type="AlphaFoldDB" id="A0AA91IA53"/>
<dbReference type="Pfam" id="PF00392">
    <property type="entry name" value="GntR"/>
    <property type="match status" value="1"/>
</dbReference>
<name>A0AA91IA53_VARPD</name>
<dbReference type="Pfam" id="PF07729">
    <property type="entry name" value="FCD"/>
    <property type="match status" value="1"/>
</dbReference>
<feature type="compositionally biased region" description="Low complexity" evidence="4">
    <location>
        <begin position="259"/>
        <end position="294"/>
    </location>
</feature>
<dbReference type="PANTHER" id="PTHR43537:SF5">
    <property type="entry name" value="UXU OPERON TRANSCRIPTIONAL REGULATOR"/>
    <property type="match status" value="1"/>
</dbReference>
<dbReference type="SMART" id="SM00895">
    <property type="entry name" value="FCD"/>
    <property type="match status" value="1"/>
</dbReference>
<comment type="caution">
    <text evidence="6">The sequence shown here is derived from an EMBL/GenBank/DDBJ whole genome shotgun (WGS) entry which is preliminary data.</text>
</comment>
<keyword evidence="3" id="KW-0804">Transcription</keyword>
<protein>
    <submittedName>
        <fullName evidence="6">GntR family transcriptional regulator</fullName>
    </submittedName>
</protein>
<dbReference type="SUPFAM" id="SSF48008">
    <property type="entry name" value="GntR ligand-binding domain-like"/>
    <property type="match status" value="1"/>
</dbReference>
<dbReference type="SMART" id="SM00345">
    <property type="entry name" value="HTH_GNTR"/>
    <property type="match status" value="1"/>
</dbReference>
<accession>A0AA91IA53</accession>
<dbReference type="Gene3D" id="1.20.120.530">
    <property type="entry name" value="GntR ligand-binding domain-like"/>
    <property type="match status" value="1"/>
</dbReference>
<evidence type="ECO:0000256" key="3">
    <source>
        <dbReference type="ARBA" id="ARBA00023163"/>
    </source>
</evidence>
<dbReference type="EMBL" id="LVHG01000053">
    <property type="protein sequence ID" value="OAK62026.1"/>
    <property type="molecule type" value="Genomic_DNA"/>
</dbReference>
<dbReference type="InterPro" id="IPR008920">
    <property type="entry name" value="TF_FadR/GntR_C"/>
</dbReference>
<dbReference type="SUPFAM" id="SSF46785">
    <property type="entry name" value="Winged helix' DNA-binding domain"/>
    <property type="match status" value="1"/>
</dbReference>
<dbReference type="Proteomes" id="UP000077852">
    <property type="component" value="Unassembled WGS sequence"/>
</dbReference>
<keyword evidence="1" id="KW-0805">Transcription regulation</keyword>
<evidence type="ECO:0000256" key="4">
    <source>
        <dbReference type="SAM" id="MobiDB-lite"/>
    </source>
</evidence>
<dbReference type="PRINTS" id="PR00035">
    <property type="entry name" value="HTHGNTR"/>
</dbReference>
<evidence type="ECO:0000259" key="5">
    <source>
        <dbReference type="PROSITE" id="PS50949"/>
    </source>
</evidence>
<dbReference type="PROSITE" id="PS50949">
    <property type="entry name" value="HTH_GNTR"/>
    <property type="match status" value="1"/>
</dbReference>
<dbReference type="InterPro" id="IPR036388">
    <property type="entry name" value="WH-like_DNA-bd_sf"/>
</dbReference>
<organism evidence="6 7">
    <name type="scientific">Variovorax paradoxus</name>
    <dbReference type="NCBI Taxonomy" id="34073"/>
    <lineage>
        <taxon>Bacteria</taxon>
        <taxon>Pseudomonadati</taxon>
        <taxon>Pseudomonadota</taxon>
        <taxon>Betaproteobacteria</taxon>
        <taxon>Burkholderiales</taxon>
        <taxon>Comamonadaceae</taxon>
        <taxon>Variovorax</taxon>
    </lineage>
</organism>
<proteinExistence type="predicted"/>
<evidence type="ECO:0000313" key="6">
    <source>
        <dbReference type="EMBL" id="OAK62026.1"/>
    </source>
</evidence>
<dbReference type="Gene3D" id="1.10.10.10">
    <property type="entry name" value="Winged helix-like DNA-binding domain superfamily/Winged helix DNA-binding domain"/>
    <property type="match status" value="1"/>
</dbReference>
<evidence type="ECO:0000256" key="1">
    <source>
        <dbReference type="ARBA" id="ARBA00023015"/>
    </source>
</evidence>
<feature type="domain" description="HTH gntR-type" evidence="5">
    <location>
        <begin position="28"/>
        <end position="98"/>
    </location>
</feature>
<evidence type="ECO:0000313" key="7">
    <source>
        <dbReference type="Proteomes" id="UP000077852"/>
    </source>
</evidence>
<dbReference type="InterPro" id="IPR000524">
    <property type="entry name" value="Tscrpt_reg_HTH_GntR"/>
</dbReference>
<feature type="region of interest" description="Disordered" evidence="4">
    <location>
        <begin position="257"/>
        <end position="294"/>
    </location>
</feature>
<dbReference type="CDD" id="cd07377">
    <property type="entry name" value="WHTH_GntR"/>
    <property type="match status" value="1"/>
</dbReference>